<evidence type="ECO:0000259" key="2">
    <source>
        <dbReference type="PROSITE" id="PS50097"/>
    </source>
</evidence>
<dbReference type="Pfam" id="PF17667">
    <property type="entry name" value="Pkinase_fungal"/>
    <property type="match status" value="1"/>
</dbReference>
<dbReference type="Pfam" id="PF00651">
    <property type="entry name" value="BTB"/>
    <property type="match status" value="1"/>
</dbReference>
<dbReference type="AlphaFoldDB" id="A0AA39P484"/>
<dbReference type="Gene3D" id="3.30.710.10">
    <property type="entry name" value="Potassium Channel Kv1.1, Chain A"/>
    <property type="match status" value="1"/>
</dbReference>
<evidence type="ECO:0000256" key="1">
    <source>
        <dbReference type="SAM" id="MobiDB-lite"/>
    </source>
</evidence>
<feature type="region of interest" description="Disordered" evidence="1">
    <location>
        <begin position="1"/>
        <end position="23"/>
    </location>
</feature>
<sequence>MPSEGSRPTKRQKTSGNALSPSTHEKNATFWFEDGNIVLISNQGTEFRVHLGVLSFNAEFFRDMSGLALPDEEERGYTTIKTTDSTEDLICFLHALYTRSYFHTGEPTSQDVLESLLRMSTKYLAQQLRSDVIKHLILMYPYKRCDLQKNSHLRAPCSDSHPLRAIAMARENNVPMILPAAFYFASVIPPFQLVLLHPKPAPDDLATILAGREKIIQSAYSTAWSWLFQRLTADMCDDPRRCEEKRLSVVQGIAQRQRNGDICLDTPLHSTSFQMPTADRISRFPPFSAYPGDRTDKNLFDCIERTLKDLDQSMESHWIGPMPPEEFISTLPSDTVSSPEVTGIFDSLPQEFADIQDLQSLFLNLLSPLFQSTGNRAHVDLIDRSKTRHLNWDFDVTKEEPFNDPPACSTSQQYPWIVDTPSATSTRGRMVEHARGLYASQRRSHLYSIHIGQRCARFLRWDRSRVLVSRSFPYRQQPHLLIAFLSRFAELSPTEMGYDDTTTLASAEEETLARGALRDYLDPLLPCQFFKIHVPDTLGPGCDVIIGPPIAEATTVVGRCTTGFPAYNMATCQVEFLKDSWRDETMHGKESEFLRTLNEKGVRYVPTLTCGGDVPGHVTMNHVYAKALWNCGSTSVCVRRRQRNLTKEIGKNLSTFQSGKHLLQVTFNAFVAHRDAFEKCRLLHRDVSGGNILILPHGEGMLNDWDLAIHMDECQTDRRQLVRTGTWRYTSTRLLNCPSKINELQDDLESFIHVVMYHSLRYVRHNKVDRLSGMLYEIYDSVHKHDGEAQGGFGKRRLFASSGVEVLGPDFAFSKCHALNGWFVRAMDLAWRWISYADGKGTPLPEEMQTHQGLFDVWDEILRGAGWPDVDHAPYDQSGRIAALSPSRNDTCKRRRPQNRLASMP</sequence>
<keyword evidence="4" id="KW-1185">Reference proteome</keyword>
<dbReference type="InterPro" id="IPR000210">
    <property type="entry name" value="BTB/POZ_dom"/>
</dbReference>
<dbReference type="PROSITE" id="PS50097">
    <property type="entry name" value="BTB"/>
    <property type="match status" value="1"/>
</dbReference>
<organism evidence="3 4">
    <name type="scientific">Armillaria novae-zelandiae</name>
    <dbReference type="NCBI Taxonomy" id="153914"/>
    <lineage>
        <taxon>Eukaryota</taxon>
        <taxon>Fungi</taxon>
        <taxon>Dikarya</taxon>
        <taxon>Basidiomycota</taxon>
        <taxon>Agaricomycotina</taxon>
        <taxon>Agaricomycetes</taxon>
        <taxon>Agaricomycetidae</taxon>
        <taxon>Agaricales</taxon>
        <taxon>Marasmiineae</taxon>
        <taxon>Physalacriaceae</taxon>
        <taxon>Armillaria</taxon>
    </lineage>
</organism>
<accession>A0AA39P484</accession>
<dbReference type="SUPFAM" id="SSF56112">
    <property type="entry name" value="Protein kinase-like (PK-like)"/>
    <property type="match status" value="1"/>
</dbReference>
<dbReference type="PANTHER" id="PTHR38248">
    <property type="entry name" value="FUNK1 6"/>
    <property type="match status" value="1"/>
</dbReference>
<proteinExistence type="predicted"/>
<feature type="region of interest" description="Disordered" evidence="1">
    <location>
        <begin position="886"/>
        <end position="905"/>
    </location>
</feature>
<dbReference type="InterPro" id="IPR011333">
    <property type="entry name" value="SKP1/BTB/POZ_sf"/>
</dbReference>
<evidence type="ECO:0000313" key="3">
    <source>
        <dbReference type="EMBL" id="KAK0477288.1"/>
    </source>
</evidence>
<protein>
    <recommendedName>
        <fullName evidence="2">BTB domain-containing protein</fullName>
    </recommendedName>
</protein>
<comment type="caution">
    <text evidence="3">The sequence shown here is derived from an EMBL/GenBank/DDBJ whole genome shotgun (WGS) entry which is preliminary data.</text>
</comment>
<dbReference type="Proteomes" id="UP001175227">
    <property type="component" value="Unassembled WGS sequence"/>
</dbReference>
<name>A0AA39P484_9AGAR</name>
<evidence type="ECO:0000313" key="4">
    <source>
        <dbReference type="Proteomes" id="UP001175227"/>
    </source>
</evidence>
<gene>
    <name evidence="3" type="ORF">IW261DRAFT_1609017</name>
</gene>
<dbReference type="InterPro" id="IPR040976">
    <property type="entry name" value="Pkinase_fungal"/>
</dbReference>
<dbReference type="EMBL" id="JAUEPR010000017">
    <property type="protein sequence ID" value="KAK0477288.1"/>
    <property type="molecule type" value="Genomic_DNA"/>
</dbReference>
<dbReference type="PANTHER" id="PTHR38248:SF2">
    <property type="entry name" value="FUNK1 11"/>
    <property type="match status" value="1"/>
</dbReference>
<reference evidence="3" key="1">
    <citation type="submission" date="2023-06" db="EMBL/GenBank/DDBJ databases">
        <authorList>
            <consortium name="Lawrence Berkeley National Laboratory"/>
            <person name="Ahrendt S."/>
            <person name="Sahu N."/>
            <person name="Indic B."/>
            <person name="Wong-Bajracharya J."/>
            <person name="Merenyi Z."/>
            <person name="Ke H.-M."/>
            <person name="Monk M."/>
            <person name="Kocsube S."/>
            <person name="Drula E."/>
            <person name="Lipzen A."/>
            <person name="Balint B."/>
            <person name="Henrissat B."/>
            <person name="Andreopoulos B."/>
            <person name="Martin F.M."/>
            <person name="Harder C.B."/>
            <person name="Rigling D."/>
            <person name="Ford K.L."/>
            <person name="Foster G.D."/>
            <person name="Pangilinan J."/>
            <person name="Papanicolaou A."/>
            <person name="Barry K."/>
            <person name="LaButti K."/>
            <person name="Viragh M."/>
            <person name="Koriabine M."/>
            <person name="Yan M."/>
            <person name="Riley R."/>
            <person name="Champramary S."/>
            <person name="Plett K.L."/>
            <person name="Tsai I.J."/>
            <person name="Slot J."/>
            <person name="Sipos G."/>
            <person name="Plett J."/>
            <person name="Nagy L.G."/>
            <person name="Grigoriev I.V."/>
        </authorList>
    </citation>
    <scope>NUCLEOTIDE SEQUENCE</scope>
    <source>
        <strain evidence="3">ICMP 16352</strain>
    </source>
</reference>
<feature type="domain" description="BTB" evidence="2">
    <location>
        <begin position="35"/>
        <end position="98"/>
    </location>
</feature>
<dbReference type="InterPro" id="IPR011009">
    <property type="entry name" value="Kinase-like_dom_sf"/>
</dbReference>